<dbReference type="InterPro" id="IPR011701">
    <property type="entry name" value="MFS"/>
</dbReference>
<feature type="transmembrane region" description="Helical" evidence="7">
    <location>
        <begin position="263"/>
        <end position="287"/>
    </location>
</feature>
<comment type="subcellular location">
    <subcellularLocation>
        <location evidence="1">Membrane</location>
        <topology evidence="1">Multi-pass membrane protein</topology>
    </subcellularLocation>
</comment>
<feature type="transmembrane region" description="Helical" evidence="7">
    <location>
        <begin position="194"/>
        <end position="213"/>
    </location>
</feature>
<organism evidence="8 9">
    <name type="scientific">Dioszegia hungarica</name>
    <dbReference type="NCBI Taxonomy" id="4972"/>
    <lineage>
        <taxon>Eukaryota</taxon>
        <taxon>Fungi</taxon>
        <taxon>Dikarya</taxon>
        <taxon>Basidiomycota</taxon>
        <taxon>Agaricomycotina</taxon>
        <taxon>Tremellomycetes</taxon>
        <taxon>Tremellales</taxon>
        <taxon>Bulleribasidiaceae</taxon>
        <taxon>Dioszegia</taxon>
    </lineage>
</organism>
<dbReference type="PANTHER" id="PTHR43791">
    <property type="entry name" value="PERMEASE-RELATED"/>
    <property type="match status" value="1"/>
</dbReference>
<name>A0AA38H6S3_9TREE</name>
<dbReference type="GO" id="GO:0022857">
    <property type="term" value="F:transmembrane transporter activity"/>
    <property type="evidence" value="ECO:0007669"/>
    <property type="project" value="InterPro"/>
</dbReference>
<sequence length="506" mass="55991">MEAPRVDNQLDMEKEEKRVVRKLDLILMPILTITLGLQYYDKAVLGSAAVFGILPDLGLIETVNGVSSTTKYSTATAAFYYGYIVAVLPMALLFARLPLPPACAAVVAIWGVVCICTVACSNYAGFVAQRFFLGLIESAVSPAFVTVTCLWYKPEEQAVRIGVWYSATGLFSMISGVINFGIGHNDLQQQWKALYYFAGAVTIAWAVPIYFLLPASPLHPGRFFSEREKEVLAYRSRQNPFGKDRQPFSLPQFVEAVSDWKTWMYLLMATAIYICNGAVTAFGARIIQSFGYSSLQTIALGIPGGFFTCITIYLFTYLSQRFKNSRTYMLPISCVPVIVGAITIWKAPWSPTAGPLIGYYLVATFGAPYVLLLSIAQANTAGSTKKATVSGFIFIGYNVGNIVAAYLVFTQEVTIKYRSTWIAVIVSMVAASLMSLVLRWAFKRENKRRDALPPNASRNSVEAPEERDEKDLPGVSRGGVMPPVLSGMEDYRDRTDREISEFRYSL</sequence>
<comment type="caution">
    <text evidence="8">The sequence shown here is derived from an EMBL/GenBank/DDBJ whole genome shotgun (WGS) entry which is preliminary data.</text>
</comment>
<keyword evidence="3 7" id="KW-0812">Transmembrane</keyword>
<dbReference type="Gene3D" id="1.20.1250.20">
    <property type="entry name" value="MFS general substrate transporter like domains"/>
    <property type="match status" value="2"/>
</dbReference>
<feature type="transmembrane region" description="Helical" evidence="7">
    <location>
        <begin position="388"/>
        <end position="409"/>
    </location>
</feature>
<protein>
    <submittedName>
        <fullName evidence="8">Major facilitator superfamily domain-containing protein</fullName>
    </submittedName>
</protein>
<evidence type="ECO:0000256" key="6">
    <source>
        <dbReference type="SAM" id="MobiDB-lite"/>
    </source>
</evidence>
<evidence type="ECO:0000256" key="1">
    <source>
        <dbReference type="ARBA" id="ARBA00004141"/>
    </source>
</evidence>
<evidence type="ECO:0000256" key="7">
    <source>
        <dbReference type="SAM" id="Phobius"/>
    </source>
</evidence>
<evidence type="ECO:0000256" key="5">
    <source>
        <dbReference type="ARBA" id="ARBA00023136"/>
    </source>
</evidence>
<dbReference type="PANTHER" id="PTHR43791:SF55">
    <property type="entry name" value="TRANSPORTER, PUTATIVE (AFU_ORTHOLOGUE AFUA_6G01820)-RELATED"/>
    <property type="match status" value="1"/>
</dbReference>
<feature type="transmembrane region" description="Helical" evidence="7">
    <location>
        <begin position="102"/>
        <end position="125"/>
    </location>
</feature>
<gene>
    <name evidence="8" type="ORF">MKK02DRAFT_43770</name>
</gene>
<feature type="transmembrane region" description="Helical" evidence="7">
    <location>
        <begin position="293"/>
        <end position="315"/>
    </location>
</feature>
<dbReference type="InterPro" id="IPR036259">
    <property type="entry name" value="MFS_trans_sf"/>
</dbReference>
<keyword evidence="2" id="KW-0813">Transport</keyword>
<dbReference type="SUPFAM" id="SSF103473">
    <property type="entry name" value="MFS general substrate transporter"/>
    <property type="match status" value="1"/>
</dbReference>
<proteinExistence type="predicted"/>
<dbReference type="RefSeq" id="XP_052944867.1">
    <property type="nucleotide sequence ID" value="XM_053092605.1"/>
</dbReference>
<keyword evidence="9" id="KW-1185">Reference proteome</keyword>
<dbReference type="Pfam" id="PF07690">
    <property type="entry name" value="MFS_1"/>
    <property type="match status" value="1"/>
</dbReference>
<accession>A0AA38H6S3</accession>
<feature type="region of interest" description="Disordered" evidence="6">
    <location>
        <begin position="451"/>
        <end position="492"/>
    </location>
</feature>
<evidence type="ECO:0000313" key="9">
    <source>
        <dbReference type="Proteomes" id="UP001164286"/>
    </source>
</evidence>
<feature type="transmembrane region" description="Helical" evidence="7">
    <location>
        <begin position="327"/>
        <end position="345"/>
    </location>
</feature>
<dbReference type="GO" id="GO:0016020">
    <property type="term" value="C:membrane"/>
    <property type="evidence" value="ECO:0007669"/>
    <property type="project" value="UniProtKB-SubCell"/>
</dbReference>
<reference evidence="8" key="1">
    <citation type="journal article" date="2022" name="G3 (Bethesda)">
        <title>High quality genome of the basidiomycete yeast Dioszegia hungarica PDD-24b-2 isolated from cloud water.</title>
        <authorList>
            <person name="Jarrige D."/>
            <person name="Haridas S."/>
            <person name="Bleykasten-Grosshans C."/>
            <person name="Joly M."/>
            <person name="Nadalig T."/>
            <person name="Sancelme M."/>
            <person name="Vuilleumier S."/>
            <person name="Grigoriev I.V."/>
            <person name="Amato P."/>
            <person name="Bringel F."/>
        </authorList>
    </citation>
    <scope>NUCLEOTIDE SEQUENCE</scope>
    <source>
        <strain evidence="8">PDD-24b-2</strain>
    </source>
</reference>
<evidence type="ECO:0000256" key="2">
    <source>
        <dbReference type="ARBA" id="ARBA00022448"/>
    </source>
</evidence>
<evidence type="ECO:0000256" key="4">
    <source>
        <dbReference type="ARBA" id="ARBA00022989"/>
    </source>
</evidence>
<evidence type="ECO:0000313" key="8">
    <source>
        <dbReference type="EMBL" id="KAI9635090.1"/>
    </source>
</evidence>
<feature type="transmembrane region" description="Helical" evidence="7">
    <location>
        <begin position="421"/>
        <end position="442"/>
    </location>
</feature>
<keyword evidence="5 7" id="KW-0472">Membrane</keyword>
<dbReference type="GeneID" id="77731810"/>
<evidence type="ECO:0000256" key="3">
    <source>
        <dbReference type="ARBA" id="ARBA00022692"/>
    </source>
</evidence>
<dbReference type="AlphaFoldDB" id="A0AA38H6S3"/>
<dbReference type="Proteomes" id="UP001164286">
    <property type="component" value="Unassembled WGS sequence"/>
</dbReference>
<feature type="transmembrane region" description="Helical" evidence="7">
    <location>
        <begin position="357"/>
        <end position="376"/>
    </location>
</feature>
<dbReference type="EMBL" id="JAKWFO010000005">
    <property type="protein sequence ID" value="KAI9635090.1"/>
    <property type="molecule type" value="Genomic_DNA"/>
</dbReference>
<feature type="transmembrane region" description="Helical" evidence="7">
    <location>
        <begin position="78"/>
        <end position="95"/>
    </location>
</feature>
<keyword evidence="4 7" id="KW-1133">Transmembrane helix</keyword>
<feature type="transmembrane region" description="Helical" evidence="7">
    <location>
        <begin position="163"/>
        <end position="182"/>
    </location>
</feature>